<dbReference type="InterPro" id="IPR009003">
    <property type="entry name" value="Peptidase_S1_PA"/>
</dbReference>
<evidence type="ECO:0000259" key="1">
    <source>
        <dbReference type="Pfam" id="PF20028"/>
    </source>
</evidence>
<dbReference type="SUPFAM" id="SSF50494">
    <property type="entry name" value="Trypsin-like serine proteases"/>
    <property type="match status" value="1"/>
</dbReference>
<dbReference type="InterPro" id="IPR045450">
    <property type="entry name" value="VMAP_C"/>
</dbReference>
<reference evidence="2" key="2">
    <citation type="submission" date="2020-09" db="EMBL/GenBank/DDBJ databases">
        <authorList>
            <person name="Sun Q."/>
            <person name="Ohkuma M."/>
        </authorList>
    </citation>
    <scope>NUCLEOTIDE SEQUENCE</scope>
    <source>
        <strain evidence="2">JCM 5069</strain>
    </source>
</reference>
<dbReference type="Pfam" id="PF13365">
    <property type="entry name" value="Trypsin_2"/>
    <property type="match status" value="1"/>
</dbReference>
<reference evidence="2" key="1">
    <citation type="journal article" date="2014" name="Int. J. Syst. Evol. Microbiol.">
        <title>Complete genome sequence of Corynebacterium casei LMG S-19264T (=DSM 44701T), isolated from a smear-ripened cheese.</title>
        <authorList>
            <consortium name="US DOE Joint Genome Institute (JGI-PGF)"/>
            <person name="Walter F."/>
            <person name="Albersmeier A."/>
            <person name="Kalinowski J."/>
            <person name="Ruckert C."/>
        </authorList>
    </citation>
    <scope>NUCLEOTIDE SEQUENCE</scope>
    <source>
        <strain evidence="2">JCM 5069</strain>
    </source>
</reference>
<feature type="domain" description="vWA-MoxR associated protein C-terminal" evidence="1">
    <location>
        <begin position="407"/>
        <end position="645"/>
    </location>
</feature>
<dbReference type="RefSeq" id="WP_189933921.1">
    <property type="nucleotide sequence ID" value="NZ_BNCD01000011.1"/>
</dbReference>
<dbReference type="Gene3D" id="2.40.10.120">
    <property type="match status" value="1"/>
</dbReference>
<gene>
    <name evidence="2" type="ORF">GCM10018793_40120</name>
</gene>
<dbReference type="AlphaFoldDB" id="A0A919GD51"/>
<evidence type="ECO:0000313" key="3">
    <source>
        <dbReference type="Proteomes" id="UP000603708"/>
    </source>
</evidence>
<dbReference type="Proteomes" id="UP000603708">
    <property type="component" value="Unassembled WGS sequence"/>
</dbReference>
<evidence type="ECO:0000313" key="2">
    <source>
        <dbReference type="EMBL" id="GHH81825.1"/>
    </source>
</evidence>
<accession>A0A919GD51</accession>
<comment type="caution">
    <text evidence="2">The sequence shown here is derived from an EMBL/GenBank/DDBJ whole genome shotgun (WGS) entry which is preliminary data.</text>
</comment>
<dbReference type="EMBL" id="BNCD01000011">
    <property type="protein sequence ID" value="GHH81825.1"/>
    <property type="molecule type" value="Genomic_DNA"/>
</dbReference>
<keyword evidence="3" id="KW-1185">Reference proteome</keyword>
<protein>
    <recommendedName>
        <fullName evidence="1">vWA-MoxR associated protein C-terminal domain-containing protein</fullName>
    </recommendedName>
</protein>
<dbReference type="Pfam" id="PF20028">
    <property type="entry name" value="VMAP-C"/>
    <property type="match status" value="1"/>
</dbReference>
<name>A0A919GD51_9ACTN</name>
<proteinExistence type="predicted"/>
<organism evidence="2 3">
    <name type="scientific">Streptomyces sulfonofaciens</name>
    <dbReference type="NCBI Taxonomy" id="68272"/>
    <lineage>
        <taxon>Bacteria</taxon>
        <taxon>Bacillati</taxon>
        <taxon>Actinomycetota</taxon>
        <taxon>Actinomycetes</taxon>
        <taxon>Kitasatosporales</taxon>
        <taxon>Streptomycetaceae</taxon>
        <taxon>Streptomyces</taxon>
    </lineage>
</organism>
<sequence length="661" mass="73113">MPELNPWLDAHARAATVHLLPAEGRGTAMWGSGFFVAPGWVITAAHVVRPHLARDRNLTFAVRGETQVNDGIPVPARLAEWLITDARAAEVPPGEDLALVRLLDDTVEHECVWLVDRAVQHVGGIVAYGYRPGQESHPRAVPWSGDAEINVRDGAYGLRFKPDVEFPSGVSGGPLLDPDSGAVVALIKARRRERDGGLAVSIAALRRFGPLYGEVMRAHDTWHGRSSAQFGNNTWIDAQHTVVTGNRPTAGEAWTPRDRRAALSRLAALPAPPDGPTVAILARQAISGNRWPQEGPELHTWRDGHGLLYDDARPMDSMILLRYLQLVALYVRRRGGNVDALTEWIQDRLGLHTWPHMAAFVTDARLPESLEPGPEDSDRVVIPYPGPGEGPTVAVLLDPVIGPDPAHFFWQIWIDDGDGEPELFAEDRSTHGHRPGDLVQALRRPLTDVFHARDRAGRPVPLEVALPAEYFDTAVHRWRLNDIAALDDTYHLGAQRRVVLRALERRGEPDKKWAARWRAISAQRQLNGWRVPEPGVNPSPRQFGDAPHSAVPVICRSVGQGLGRTALRLALESGHGVALWRVDGHGGGACSDSCEDLHTRTKWLFEPLESITELPDRLRQLRQEISAQRTDRRWAEPLALLYDDPRRPLPAEDTTPLDAPL</sequence>